<reference evidence="1 2" key="1">
    <citation type="submission" date="2021-02" db="EMBL/GenBank/DDBJ databases">
        <title>Variation within the Batrachochytrium salamandrivorans European outbreak.</title>
        <authorList>
            <person name="Kelly M."/>
            <person name="Pasmans F."/>
            <person name="Shea T.P."/>
            <person name="Munoz J.F."/>
            <person name="Carranza S."/>
            <person name="Cuomo C.A."/>
            <person name="Martel A."/>
        </authorList>
    </citation>
    <scope>NUCLEOTIDE SEQUENCE [LARGE SCALE GENOMIC DNA]</scope>
    <source>
        <strain evidence="1 2">AMFP18/2</strain>
    </source>
</reference>
<comment type="caution">
    <text evidence="1">The sequence shown here is derived from an EMBL/GenBank/DDBJ whole genome shotgun (WGS) entry which is preliminary data.</text>
</comment>
<sequence length="381" mass="42896">MLQTTPLTERDGPDATISIDGSSYSIGYELDTNSCDIMESTLPWLQDIQLSDTHLGDATSFNMSSLAPTAAVKEAPSLLLKKRVQELEQHLSSRSLGVSDDPNPLLWEKARLLDIISQEILLDATDTGNALEPIWRLSASHDIMQELQKNKASSMAFLGLSGDDWSRFVHRDLQRQVSPSIQEMFEKRLDRAVCEKCYTLVRFLLGLAPDAAVTQDTMQKFTSKIETTLSETNHNQVEVLRGYIDIIDQYEIVLSNHATATHHITRWITVFCGEIQTSLHDTFASYFQVIHSNLRLKLECLKLDLVNSISSNQIGNEMQKAREDLTYANQEIQNSLASITSQLSEYSTLGSEFHQIVNSYSVLTQELLAIERDLTRLDAPR</sequence>
<organism evidence="1 2">
    <name type="scientific">Batrachochytrium salamandrivorans</name>
    <dbReference type="NCBI Taxonomy" id="1357716"/>
    <lineage>
        <taxon>Eukaryota</taxon>
        <taxon>Fungi</taxon>
        <taxon>Fungi incertae sedis</taxon>
        <taxon>Chytridiomycota</taxon>
        <taxon>Chytridiomycota incertae sedis</taxon>
        <taxon>Chytridiomycetes</taxon>
        <taxon>Rhizophydiales</taxon>
        <taxon>Rhizophydiales incertae sedis</taxon>
        <taxon>Batrachochytrium</taxon>
    </lineage>
</organism>
<evidence type="ECO:0000313" key="2">
    <source>
        <dbReference type="Proteomes" id="UP001648503"/>
    </source>
</evidence>
<protein>
    <submittedName>
        <fullName evidence="1">Uncharacterized protein</fullName>
    </submittedName>
</protein>
<proteinExistence type="predicted"/>
<name>A0ABQ8FM14_9FUNG</name>
<dbReference type="EMBL" id="JAFCIX010000040">
    <property type="protein sequence ID" value="KAH6600367.1"/>
    <property type="molecule type" value="Genomic_DNA"/>
</dbReference>
<accession>A0ABQ8FM14</accession>
<dbReference type="Pfam" id="PF14735">
    <property type="entry name" value="HAUS4"/>
    <property type="match status" value="1"/>
</dbReference>
<keyword evidence="2" id="KW-1185">Reference proteome</keyword>
<dbReference type="InterPro" id="IPR029327">
    <property type="entry name" value="HAUS4"/>
</dbReference>
<evidence type="ECO:0000313" key="1">
    <source>
        <dbReference type="EMBL" id="KAH6600367.1"/>
    </source>
</evidence>
<gene>
    <name evidence="1" type="ORF">BASA50_002378</name>
</gene>
<dbReference type="Proteomes" id="UP001648503">
    <property type="component" value="Unassembled WGS sequence"/>
</dbReference>